<name>A0A0E3F716_9CAUD</name>
<proteinExistence type="predicted"/>
<accession>A0A0E3F716</accession>
<reference evidence="1 2" key="1">
    <citation type="submission" date="2013-12" db="EMBL/GenBank/DDBJ databases">
        <title>Ecological redundancy of diverse viral populations within a natural community.</title>
        <authorList>
            <person name="Gregory A.C."/>
            <person name="LaButti K."/>
            <person name="Copeland A."/>
            <person name="Woyke T."/>
            <person name="Sullivan M.B."/>
        </authorList>
    </citation>
    <scope>NUCLEOTIDE SEQUENCE [LARGE SCALE GENOMIC DNA]</scope>
    <source>
        <strain evidence="1">Syn7803C8</strain>
    </source>
</reference>
<dbReference type="SUPFAM" id="SSF64496">
    <property type="entry name" value="DNA-binding domain of intron-encoded endonucleases"/>
    <property type="match status" value="2"/>
</dbReference>
<dbReference type="Gene3D" id="1.10.10.10">
    <property type="entry name" value="Winged helix-like DNA-binding domain superfamily/Winged helix DNA-binding domain"/>
    <property type="match status" value="1"/>
</dbReference>
<protein>
    <submittedName>
        <fullName evidence="1">Group I intron endonuclease</fullName>
    </submittedName>
</protein>
<keyword evidence="1" id="KW-0540">Nuclease</keyword>
<keyword evidence="1" id="KW-0255">Endonuclease</keyword>
<keyword evidence="1" id="KW-0378">Hydrolase</keyword>
<evidence type="ECO:0000313" key="1">
    <source>
        <dbReference type="EMBL" id="AIX21329.1"/>
    </source>
</evidence>
<dbReference type="EMBL" id="KJ019058">
    <property type="protein sequence ID" value="AIX21329.1"/>
    <property type="molecule type" value="Genomic_DNA"/>
</dbReference>
<keyword evidence="2" id="KW-1185">Reference proteome</keyword>
<organism evidence="1 2">
    <name type="scientific">Synechococcus phage ACG-2014f_Syn7803C8</name>
    <dbReference type="NCBI Taxonomy" id="2790336"/>
    <lineage>
        <taxon>Viruses</taxon>
        <taxon>Duplodnaviria</taxon>
        <taxon>Heunggongvirae</taxon>
        <taxon>Uroviricota</taxon>
        <taxon>Caudoviricetes</taxon>
        <taxon>Pantevenvirales</taxon>
        <taxon>Kyanoviridae</taxon>
        <taxon>Atlauavirus</taxon>
        <taxon>Atlauavirus tusconc8</taxon>
    </lineage>
</organism>
<dbReference type="Proteomes" id="UP000185321">
    <property type="component" value="Segment"/>
</dbReference>
<evidence type="ECO:0000313" key="2">
    <source>
        <dbReference type="Proteomes" id="UP000185321"/>
    </source>
</evidence>
<dbReference type="GO" id="GO:0004519">
    <property type="term" value="F:endonuclease activity"/>
    <property type="evidence" value="ECO:0007669"/>
    <property type="project" value="UniProtKB-KW"/>
</dbReference>
<sequence length="145" mass="16075">MLVTKTYHFDPIDEFLGVEPEGIVYVDTFEATYSVGQWGAVSGGGMLGQKHTEETKKKLSEIAKGRDMSKAIAASSKARKGKPALNKGAEYPQFRKKGKLIKDGVIYEVDGVMKFGEEHNVSYAHIGNVLNGKRKSHRGFRLWQA</sequence>
<gene>
    <name evidence="1" type="ORF">Syn7803C8_5</name>
</gene>
<dbReference type="InterPro" id="IPR036388">
    <property type="entry name" value="WH-like_DNA-bd_sf"/>
</dbReference>